<feature type="compositionally biased region" description="Basic and acidic residues" evidence="1">
    <location>
        <begin position="291"/>
        <end position="312"/>
    </location>
</feature>
<evidence type="ECO:0000313" key="3">
    <source>
        <dbReference type="Proteomes" id="UP000030672"/>
    </source>
</evidence>
<name>A0A074VGZ9_AURM1</name>
<dbReference type="EMBL" id="KL584846">
    <property type="protein sequence ID" value="KEQ59758.1"/>
    <property type="molecule type" value="Genomic_DNA"/>
</dbReference>
<feature type="compositionally biased region" description="Basic and acidic residues" evidence="1">
    <location>
        <begin position="61"/>
        <end position="86"/>
    </location>
</feature>
<feature type="region of interest" description="Disordered" evidence="1">
    <location>
        <begin position="35"/>
        <end position="86"/>
    </location>
</feature>
<dbReference type="RefSeq" id="XP_040876781.1">
    <property type="nucleotide sequence ID" value="XM_041022990.1"/>
</dbReference>
<evidence type="ECO:0000256" key="1">
    <source>
        <dbReference type="SAM" id="MobiDB-lite"/>
    </source>
</evidence>
<dbReference type="Proteomes" id="UP000030672">
    <property type="component" value="Unassembled WGS sequence"/>
</dbReference>
<reference evidence="2 3" key="1">
    <citation type="journal article" date="2014" name="BMC Genomics">
        <title>Genome sequencing of four Aureobasidium pullulans varieties: biotechnological potential, stress tolerance, and description of new species.</title>
        <authorList>
            <person name="Gostin Ar C."/>
            <person name="Ohm R.A."/>
            <person name="Kogej T."/>
            <person name="Sonjak S."/>
            <person name="Turk M."/>
            <person name="Zajc J."/>
            <person name="Zalar P."/>
            <person name="Grube M."/>
            <person name="Sun H."/>
            <person name="Han J."/>
            <person name="Sharma A."/>
            <person name="Chiniquy J."/>
            <person name="Ngan C.Y."/>
            <person name="Lipzen A."/>
            <person name="Barry K."/>
            <person name="Grigoriev I.V."/>
            <person name="Gunde-Cimerman N."/>
        </authorList>
    </citation>
    <scope>NUCLEOTIDE SEQUENCE [LARGE SCALE GENOMIC DNA]</scope>
    <source>
        <strain evidence="2 3">CBS 110374</strain>
    </source>
</reference>
<dbReference type="GeneID" id="63916363"/>
<sequence>MCLIKEETTTYADGYSEMKKTVFACSHSVDGRTCDNTETEKSTRHVPGNSSQLVLRRPSSSRRDQVVLHQDSTRHRPEPRQERRYANEIGVRIRNWRPQFSIHRLDDRGFRHRRRRSDGESRTSGELMPEAPMPPPPPVVHQSDRRSPPPSALPAIITPPNRPTPPSGSGAAVVAYTTRDTIPSSSGTPSRTSSTRSKQAHQAAQDLLSLTVPASGPSVTSSKHTRPTPGLSRLRVESRPMFHDSTYGGSSNISPIDAPKIDTFSETHSNPTSERTASERYNYTNQTVVIGREDHVTDDEDKKSNSSEDHKSYRLVRRVRINDDPEMTQRKMQEDIRAAEEYQSQTSEQVEGSVKSGSGSRRRRHHGR</sequence>
<feature type="compositionally biased region" description="Basic and acidic residues" evidence="1">
    <location>
        <begin position="320"/>
        <end position="340"/>
    </location>
</feature>
<keyword evidence="3" id="KW-1185">Reference proteome</keyword>
<dbReference type="AlphaFoldDB" id="A0A074VGZ9"/>
<feature type="compositionally biased region" description="Low complexity" evidence="1">
    <location>
        <begin position="183"/>
        <end position="197"/>
    </location>
</feature>
<protein>
    <submittedName>
        <fullName evidence="2">Uncharacterized protein</fullName>
    </submittedName>
</protein>
<proteinExistence type="predicted"/>
<feature type="compositionally biased region" description="Polar residues" evidence="1">
    <location>
        <begin position="266"/>
        <end position="288"/>
    </location>
</feature>
<evidence type="ECO:0000313" key="2">
    <source>
        <dbReference type="EMBL" id="KEQ59758.1"/>
    </source>
</evidence>
<organism evidence="2 3">
    <name type="scientific">Aureobasidium melanogenum (strain CBS 110374)</name>
    <name type="common">Aureobasidium pullulans var. melanogenum</name>
    <dbReference type="NCBI Taxonomy" id="1043003"/>
    <lineage>
        <taxon>Eukaryota</taxon>
        <taxon>Fungi</taxon>
        <taxon>Dikarya</taxon>
        <taxon>Ascomycota</taxon>
        <taxon>Pezizomycotina</taxon>
        <taxon>Dothideomycetes</taxon>
        <taxon>Dothideomycetidae</taxon>
        <taxon>Dothideales</taxon>
        <taxon>Saccotheciaceae</taxon>
        <taxon>Aureobasidium</taxon>
    </lineage>
</organism>
<accession>A0A074VGZ9</accession>
<feature type="region of interest" description="Disordered" evidence="1">
    <location>
        <begin position="107"/>
        <end position="368"/>
    </location>
</feature>
<gene>
    <name evidence="2" type="ORF">M437DRAFT_56100</name>
</gene>
<dbReference type="HOGENOM" id="CLU_752242_0_0_1"/>